<feature type="domain" description="D-serine dehydratase-like" evidence="3">
    <location>
        <begin position="252"/>
        <end position="360"/>
    </location>
</feature>
<dbReference type="PANTHER" id="PTHR28004:SF2">
    <property type="entry name" value="D-SERINE DEHYDRATASE"/>
    <property type="match status" value="1"/>
</dbReference>
<dbReference type="Pfam" id="PF01168">
    <property type="entry name" value="Ala_racemase_N"/>
    <property type="match status" value="1"/>
</dbReference>
<dbReference type="PANTHER" id="PTHR28004">
    <property type="entry name" value="ZGC:162816-RELATED"/>
    <property type="match status" value="1"/>
</dbReference>
<reference evidence="4 5" key="1">
    <citation type="submission" date="2018-07" db="EMBL/GenBank/DDBJ databases">
        <title>Draft genome sequence of Ancylomarina sp. M1P.</title>
        <authorList>
            <person name="Yadav S."/>
            <person name="Villanueva L."/>
            <person name="Damste J.S.S."/>
        </authorList>
    </citation>
    <scope>NUCLEOTIDE SEQUENCE [LARGE SCALE GENOMIC DNA]</scope>
    <source>
        <strain evidence="4 5">M1P</strain>
    </source>
</reference>
<dbReference type="SUPFAM" id="SSF51419">
    <property type="entry name" value="PLP-binding barrel"/>
    <property type="match status" value="1"/>
</dbReference>
<keyword evidence="2" id="KW-0456">Lyase</keyword>
<dbReference type="InterPro" id="IPR026956">
    <property type="entry name" value="D-ser_dehydrat-like_dom"/>
</dbReference>
<dbReference type="InterPro" id="IPR001608">
    <property type="entry name" value="Ala_racemase_N"/>
</dbReference>
<proteinExistence type="inferred from homology"/>
<dbReference type="InterPro" id="IPR051466">
    <property type="entry name" value="D-amino_acid_metab_enzyme"/>
</dbReference>
<organism evidence="4 5">
    <name type="scientific">Ancylomarina euxinus</name>
    <dbReference type="NCBI Taxonomy" id="2283627"/>
    <lineage>
        <taxon>Bacteria</taxon>
        <taxon>Pseudomonadati</taxon>
        <taxon>Bacteroidota</taxon>
        <taxon>Bacteroidia</taxon>
        <taxon>Marinilabiliales</taxon>
        <taxon>Marinifilaceae</taxon>
        <taxon>Ancylomarina</taxon>
    </lineage>
</organism>
<dbReference type="Gene3D" id="2.40.37.20">
    <property type="entry name" value="D-serine dehydratase-like domain"/>
    <property type="match status" value="1"/>
</dbReference>
<dbReference type="EMBL" id="QQWG01000002">
    <property type="protein sequence ID" value="RRG24209.1"/>
    <property type="molecule type" value="Genomic_DNA"/>
</dbReference>
<dbReference type="Pfam" id="PF14031">
    <property type="entry name" value="D-ser_dehydrat"/>
    <property type="match status" value="1"/>
</dbReference>
<dbReference type="OrthoDB" id="9788869at2"/>
<evidence type="ECO:0000313" key="4">
    <source>
        <dbReference type="EMBL" id="RRG24209.1"/>
    </source>
</evidence>
<protein>
    <submittedName>
        <fullName evidence="4">Alanine racemase</fullName>
    </submittedName>
</protein>
<evidence type="ECO:0000313" key="5">
    <source>
        <dbReference type="Proteomes" id="UP000285794"/>
    </source>
</evidence>
<evidence type="ECO:0000256" key="2">
    <source>
        <dbReference type="ARBA" id="ARBA00023239"/>
    </source>
</evidence>
<name>A0A425Y6S3_9BACT</name>
<dbReference type="GO" id="GO:0008721">
    <property type="term" value="F:D-serine ammonia-lyase activity"/>
    <property type="evidence" value="ECO:0007669"/>
    <property type="project" value="TreeGrafter"/>
</dbReference>
<dbReference type="Proteomes" id="UP000285794">
    <property type="component" value="Unassembled WGS sequence"/>
</dbReference>
<dbReference type="InterPro" id="IPR042208">
    <property type="entry name" value="D-ser_dehydrat-like_sf"/>
</dbReference>
<dbReference type="SMART" id="SM01119">
    <property type="entry name" value="D-ser_dehydrat"/>
    <property type="match status" value="1"/>
</dbReference>
<evidence type="ECO:0000256" key="1">
    <source>
        <dbReference type="ARBA" id="ARBA00005323"/>
    </source>
</evidence>
<dbReference type="GO" id="GO:0036088">
    <property type="term" value="P:D-serine catabolic process"/>
    <property type="evidence" value="ECO:0007669"/>
    <property type="project" value="TreeGrafter"/>
</dbReference>
<accession>A0A425Y6S3</accession>
<dbReference type="RefSeq" id="WP_125029519.1">
    <property type="nucleotide sequence ID" value="NZ_JAPXVP010000002.1"/>
</dbReference>
<keyword evidence="5" id="KW-1185">Reference proteome</keyword>
<comment type="caution">
    <text evidence="4">The sequence shown here is derived from an EMBL/GenBank/DDBJ whole genome shotgun (WGS) entry which is preliminary data.</text>
</comment>
<dbReference type="InterPro" id="IPR029066">
    <property type="entry name" value="PLP-binding_barrel"/>
</dbReference>
<dbReference type="Gene3D" id="3.20.20.10">
    <property type="entry name" value="Alanine racemase"/>
    <property type="match status" value="1"/>
</dbReference>
<comment type="similarity">
    <text evidence="1">Belongs to the DSD1 family.</text>
</comment>
<dbReference type="AlphaFoldDB" id="A0A425Y6S3"/>
<gene>
    <name evidence="4" type="ORF">DWB61_03595</name>
</gene>
<sequence>MDIRIHIKQPTLLLDKKKCISNIENMLDRAKRCNLSFRPHFKTHQSAEVAEWFRELGVNKIAVSSLKMAQYFADNKWEDITVAMPVNLREMDIVDELAGKIKLNILVESAESIHHLEAELNNKVNAYIKIDTGYHRTGIAADDTKSIQNLLDYIKASTRLEFKGFLAHSGHNYKASDAEEIHKYHKKTVLDLNELKDVFRSQFPDLEVSLGDTPACSISDEFFGIDEIRPGNFAFYDMMQFVLGSCEENEIAVAMACPIIAKHADRNEIVIYGGGVHFSKEYLEADDEGTKLFGSLVDINPDGWSPIRGGGFLASLSQEHGIIKCNEALFNEYKVGDLIGILPIHSCMTANLMGSYLTLEAETIKMMR</sequence>
<evidence type="ECO:0000259" key="3">
    <source>
        <dbReference type="SMART" id="SM01119"/>
    </source>
</evidence>